<keyword evidence="2" id="KW-0479">Metal-binding</keyword>
<organism evidence="8 9">
    <name type="scientific">Salipiger thiooxidans</name>
    <dbReference type="NCBI Taxonomy" id="282683"/>
    <lineage>
        <taxon>Bacteria</taxon>
        <taxon>Pseudomonadati</taxon>
        <taxon>Pseudomonadota</taxon>
        <taxon>Alphaproteobacteria</taxon>
        <taxon>Rhodobacterales</taxon>
        <taxon>Roseobacteraceae</taxon>
        <taxon>Salipiger</taxon>
    </lineage>
</organism>
<dbReference type="GO" id="GO:0046872">
    <property type="term" value="F:metal ion binding"/>
    <property type="evidence" value="ECO:0007669"/>
    <property type="project" value="UniProtKB-KW"/>
</dbReference>
<dbReference type="Gene3D" id="3.30.2010.10">
    <property type="entry name" value="Metalloproteases ('zincins'), catalytic domain"/>
    <property type="match status" value="1"/>
</dbReference>
<dbReference type="InterPro" id="IPR051156">
    <property type="entry name" value="Mito/Outer_Membr_Metalloprot"/>
</dbReference>
<dbReference type="RefSeq" id="WP_089960596.1">
    <property type="nucleotide sequence ID" value="NZ_FNAV01000009.1"/>
</dbReference>
<dbReference type="InterPro" id="IPR001915">
    <property type="entry name" value="Peptidase_M48"/>
</dbReference>
<evidence type="ECO:0000256" key="3">
    <source>
        <dbReference type="ARBA" id="ARBA00022801"/>
    </source>
</evidence>
<dbReference type="AlphaFoldDB" id="A0A1G7GPB7"/>
<proteinExistence type="inferred from homology"/>
<name>A0A1G7GPB7_9RHOB</name>
<evidence type="ECO:0000256" key="4">
    <source>
        <dbReference type="ARBA" id="ARBA00022833"/>
    </source>
</evidence>
<dbReference type="PANTHER" id="PTHR22726:SF1">
    <property type="entry name" value="METALLOENDOPEPTIDASE OMA1, MITOCHONDRIAL"/>
    <property type="match status" value="1"/>
</dbReference>
<accession>A0A1G7GPB7</accession>
<dbReference type="STRING" id="282683.SAMN04488105_109123"/>
<evidence type="ECO:0000256" key="1">
    <source>
        <dbReference type="ARBA" id="ARBA00022670"/>
    </source>
</evidence>
<evidence type="ECO:0000256" key="6">
    <source>
        <dbReference type="RuleBase" id="RU003983"/>
    </source>
</evidence>
<evidence type="ECO:0000259" key="7">
    <source>
        <dbReference type="Pfam" id="PF01435"/>
    </source>
</evidence>
<feature type="domain" description="Peptidase M48" evidence="7">
    <location>
        <begin position="37"/>
        <end position="221"/>
    </location>
</feature>
<keyword evidence="4 6" id="KW-0862">Zinc</keyword>
<keyword evidence="5 6" id="KW-0482">Metalloprotease</keyword>
<dbReference type="GO" id="GO:0004222">
    <property type="term" value="F:metalloendopeptidase activity"/>
    <property type="evidence" value="ECO:0007669"/>
    <property type="project" value="InterPro"/>
</dbReference>
<evidence type="ECO:0000313" key="9">
    <source>
        <dbReference type="Proteomes" id="UP000198994"/>
    </source>
</evidence>
<sequence length="231" mass="25744">MLRFTPILLALLYAIAMYRFSAWRTARELDARSTELADPRLKQLTDRMAAALDLPRIRVNIYEIEPVNGLAAPDGRIFITRGFHDRYRAGEVSAEELASVIAHELGHVALGHSRRRMIDFSGQNALRTALAMVLSRFIPGFGPWIATTLMRLLAARLSRGDEYEADAYAAALLHKAGIGVGPQKTLFEKLERLTRSRGGAVPAWLLSHPKTSERIAAIEALEARWEAVSRN</sequence>
<protein>
    <submittedName>
        <fullName evidence="8">Putative metalloprotease</fullName>
    </submittedName>
</protein>
<comment type="similarity">
    <text evidence="6">Belongs to the peptidase M48 family.</text>
</comment>
<comment type="cofactor">
    <cofactor evidence="6">
        <name>Zn(2+)</name>
        <dbReference type="ChEBI" id="CHEBI:29105"/>
    </cofactor>
    <text evidence="6">Binds 1 zinc ion per subunit.</text>
</comment>
<evidence type="ECO:0000256" key="5">
    <source>
        <dbReference type="ARBA" id="ARBA00023049"/>
    </source>
</evidence>
<dbReference type="GO" id="GO:0051603">
    <property type="term" value="P:proteolysis involved in protein catabolic process"/>
    <property type="evidence" value="ECO:0007669"/>
    <property type="project" value="TreeGrafter"/>
</dbReference>
<keyword evidence="3 6" id="KW-0378">Hydrolase</keyword>
<dbReference type="GO" id="GO:0016020">
    <property type="term" value="C:membrane"/>
    <property type="evidence" value="ECO:0007669"/>
    <property type="project" value="TreeGrafter"/>
</dbReference>
<keyword evidence="1 6" id="KW-0645">Protease</keyword>
<dbReference type="PANTHER" id="PTHR22726">
    <property type="entry name" value="METALLOENDOPEPTIDASE OMA1"/>
    <property type="match status" value="1"/>
</dbReference>
<dbReference type="OrthoDB" id="9810445at2"/>
<evidence type="ECO:0000313" key="8">
    <source>
        <dbReference type="EMBL" id="SDE89931.1"/>
    </source>
</evidence>
<keyword evidence="9" id="KW-1185">Reference proteome</keyword>
<evidence type="ECO:0000256" key="2">
    <source>
        <dbReference type="ARBA" id="ARBA00022723"/>
    </source>
</evidence>
<dbReference type="Proteomes" id="UP000198994">
    <property type="component" value="Unassembled WGS sequence"/>
</dbReference>
<dbReference type="Pfam" id="PF01435">
    <property type="entry name" value="Peptidase_M48"/>
    <property type="match status" value="1"/>
</dbReference>
<reference evidence="9" key="1">
    <citation type="submission" date="2016-10" db="EMBL/GenBank/DDBJ databases">
        <authorList>
            <person name="Varghese N."/>
            <person name="Submissions S."/>
        </authorList>
    </citation>
    <scope>NUCLEOTIDE SEQUENCE [LARGE SCALE GENOMIC DNA]</scope>
    <source>
        <strain evidence="9">DSM 10146</strain>
    </source>
</reference>
<dbReference type="EMBL" id="FNAV01000009">
    <property type="protein sequence ID" value="SDE89931.1"/>
    <property type="molecule type" value="Genomic_DNA"/>
</dbReference>
<gene>
    <name evidence="8" type="ORF">SAMN04488105_109123</name>
</gene>